<accession>A0A4S4LEJ0</accession>
<dbReference type="InterPro" id="IPR001005">
    <property type="entry name" value="SANT/Myb"/>
</dbReference>
<dbReference type="PROSITE" id="PS51293">
    <property type="entry name" value="SANT"/>
    <property type="match status" value="1"/>
</dbReference>
<feature type="domain" description="HTH myb-type" evidence="4">
    <location>
        <begin position="504"/>
        <end position="558"/>
    </location>
</feature>
<feature type="compositionally biased region" description="Polar residues" evidence="1">
    <location>
        <begin position="28"/>
        <end position="50"/>
    </location>
</feature>
<dbReference type="Proteomes" id="UP000308199">
    <property type="component" value="Unassembled WGS sequence"/>
</dbReference>
<dbReference type="InterPro" id="IPR039467">
    <property type="entry name" value="TFIIIB_B''_Myb"/>
</dbReference>
<sequence>MSSRVQKGGQKFKPVAKPRGRPAELVSRNASSAPETTQIAFHSKPPSTVKSHSRSDYRVAKPLSSLPSAPEEVEESSTSTLLVESINAIAEPQTQAVNLENTGGRDAAPTAMIAGRPSFSTQGISVFAATQEPARLLAVPITISARESPFVNHNAQPVAIPRPSRIFSELDPGSQSLLQNTYLDSSGQPVEALRILSQVTHVHVLPGEKSSSDLQAEPSTGSSMASALAQTKHLRGSPERQQKPRRRNKTSQTKGSVGVVGGNVNQNKSKRRRRSVTQQSVNEGNSDAEASGTDHNGSEHESQGPQKRRRRSTTVSSTRMRRSRTSSVPVFDPDADPGEELDPTVVTMAAICDDTGQGRLSSKAVIIQNNHLAWKAANKEKRARMHSVMEAKKYGRKEDEAEGGETGYSEARKEDNIDDNASQVGESSSNSAANDAGGSGFNYRETLATNRFNAQVRIGPDGETIIDEESLYVDRAENEDNSVDQYQHVEESDQTKFTNSASYGRKLRGSRWSAEETELFYDALSQFGENYELISYVLPGRDRKSCKNKFKAEDKKNANRITFCLNNRVPYDMQTLSRLTGKDFSGPTPEIRAPKVATLVEESQEVQAEPEELPRKIRTRQKKSRTPAADVEVVGDVETFDLGSDN</sequence>
<keyword evidence="6" id="KW-1185">Reference proteome</keyword>
<dbReference type="AlphaFoldDB" id="A0A4S4LEJ0"/>
<dbReference type="GO" id="GO:0000126">
    <property type="term" value="C:transcription factor TFIIIB complex"/>
    <property type="evidence" value="ECO:0007669"/>
    <property type="project" value="TreeGrafter"/>
</dbReference>
<feature type="domain" description="Myb-like" evidence="2">
    <location>
        <begin position="504"/>
        <end position="551"/>
    </location>
</feature>
<dbReference type="SMART" id="SM00717">
    <property type="entry name" value="SANT"/>
    <property type="match status" value="1"/>
</dbReference>
<feature type="compositionally biased region" description="Acidic residues" evidence="1">
    <location>
        <begin position="602"/>
        <end position="611"/>
    </location>
</feature>
<feature type="compositionally biased region" description="Low complexity" evidence="1">
    <location>
        <begin position="254"/>
        <end position="267"/>
    </location>
</feature>
<feature type="compositionally biased region" description="Polar residues" evidence="1">
    <location>
        <begin position="276"/>
        <end position="285"/>
    </location>
</feature>
<name>A0A4S4LEJ0_9AGAM</name>
<evidence type="ECO:0000313" key="5">
    <source>
        <dbReference type="EMBL" id="THH09611.1"/>
    </source>
</evidence>
<reference evidence="5 6" key="1">
    <citation type="submission" date="2019-02" db="EMBL/GenBank/DDBJ databases">
        <title>Genome sequencing of the rare red list fungi Phellinidium pouzarii.</title>
        <authorList>
            <person name="Buettner E."/>
            <person name="Kellner H."/>
        </authorList>
    </citation>
    <scope>NUCLEOTIDE SEQUENCE [LARGE SCALE GENOMIC DNA]</scope>
    <source>
        <strain evidence="5 6">DSM 108285</strain>
    </source>
</reference>
<feature type="domain" description="SANT" evidence="3">
    <location>
        <begin position="507"/>
        <end position="558"/>
    </location>
</feature>
<feature type="region of interest" description="Disordered" evidence="1">
    <location>
        <begin position="1"/>
        <end position="75"/>
    </location>
</feature>
<feature type="region of interest" description="Disordered" evidence="1">
    <location>
        <begin position="207"/>
        <end position="341"/>
    </location>
</feature>
<evidence type="ECO:0000259" key="2">
    <source>
        <dbReference type="PROSITE" id="PS50090"/>
    </source>
</evidence>
<feature type="region of interest" description="Disordered" evidence="1">
    <location>
        <begin position="602"/>
        <end position="630"/>
    </location>
</feature>
<evidence type="ECO:0000259" key="3">
    <source>
        <dbReference type="PROSITE" id="PS51293"/>
    </source>
</evidence>
<dbReference type="Pfam" id="PF15963">
    <property type="entry name" value="Myb_DNA-bind_7"/>
    <property type="match status" value="1"/>
</dbReference>
<dbReference type="PROSITE" id="PS50090">
    <property type="entry name" value="MYB_LIKE"/>
    <property type="match status" value="1"/>
</dbReference>
<proteinExistence type="predicted"/>
<feature type="compositionally biased region" description="Low complexity" evidence="1">
    <location>
        <begin position="63"/>
        <end position="75"/>
    </location>
</feature>
<dbReference type="EMBL" id="SGPK01000058">
    <property type="protein sequence ID" value="THH09611.1"/>
    <property type="molecule type" value="Genomic_DNA"/>
</dbReference>
<dbReference type="PANTHER" id="PTHR22929:SF0">
    <property type="entry name" value="TRANSCRIPTION FACTOR TFIIIB COMPONENT B'' HOMOLOG"/>
    <property type="match status" value="1"/>
</dbReference>
<dbReference type="Gene3D" id="1.10.10.60">
    <property type="entry name" value="Homeodomain-like"/>
    <property type="match status" value="1"/>
</dbReference>
<feature type="compositionally biased region" description="Polar residues" evidence="1">
    <location>
        <begin position="212"/>
        <end position="229"/>
    </location>
</feature>
<feature type="compositionally biased region" description="Basic residues" evidence="1">
    <location>
        <begin position="616"/>
        <end position="625"/>
    </location>
</feature>
<dbReference type="PANTHER" id="PTHR22929">
    <property type="entry name" value="RNA POLYMERASE III TRANSCRIPTION INITIATION FACTOR B"/>
    <property type="match status" value="1"/>
</dbReference>
<dbReference type="InterPro" id="IPR017930">
    <property type="entry name" value="Myb_dom"/>
</dbReference>
<evidence type="ECO:0000259" key="4">
    <source>
        <dbReference type="PROSITE" id="PS51294"/>
    </source>
</evidence>
<organism evidence="5 6">
    <name type="scientific">Phellinidium pouzarii</name>
    <dbReference type="NCBI Taxonomy" id="167371"/>
    <lineage>
        <taxon>Eukaryota</taxon>
        <taxon>Fungi</taxon>
        <taxon>Dikarya</taxon>
        <taxon>Basidiomycota</taxon>
        <taxon>Agaricomycotina</taxon>
        <taxon>Agaricomycetes</taxon>
        <taxon>Hymenochaetales</taxon>
        <taxon>Hymenochaetaceae</taxon>
        <taxon>Phellinidium</taxon>
    </lineage>
</organism>
<evidence type="ECO:0000313" key="6">
    <source>
        <dbReference type="Proteomes" id="UP000308199"/>
    </source>
</evidence>
<protein>
    <submittedName>
        <fullName evidence="5">Uncharacterized protein</fullName>
    </submittedName>
</protein>
<feature type="compositionally biased region" description="Low complexity" evidence="1">
    <location>
        <begin position="427"/>
        <end position="436"/>
    </location>
</feature>
<dbReference type="GO" id="GO:0001156">
    <property type="term" value="F:TFIIIC-class transcription factor complex binding"/>
    <property type="evidence" value="ECO:0007669"/>
    <property type="project" value="TreeGrafter"/>
</dbReference>
<comment type="caution">
    <text evidence="5">The sequence shown here is derived from an EMBL/GenBank/DDBJ whole genome shotgun (WGS) entry which is preliminary data.</text>
</comment>
<dbReference type="PROSITE" id="PS51294">
    <property type="entry name" value="HTH_MYB"/>
    <property type="match status" value="1"/>
</dbReference>
<dbReference type="SUPFAM" id="SSF46689">
    <property type="entry name" value="Homeodomain-like"/>
    <property type="match status" value="1"/>
</dbReference>
<evidence type="ECO:0000256" key="1">
    <source>
        <dbReference type="SAM" id="MobiDB-lite"/>
    </source>
</evidence>
<dbReference type="InterPro" id="IPR017884">
    <property type="entry name" value="SANT_dom"/>
</dbReference>
<dbReference type="GO" id="GO:0070898">
    <property type="term" value="P:RNA polymerase III preinitiation complex assembly"/>
    <property type="evidence" value="ECO:0007669"/>
    <property type="project" value="TreeGrafter"/>
</dbReference>
<dbReference type="OrthoDB" id="272624at2759"/>
<dbReference type="CDD" id="cd00167">
    <property type="entry name" value="SANT"/>
    <property type="match status" value="1"/>
</dbReference>
<gene>
    <name evidence="5" type="ORF">EW145_g1896</name>
</gene>
<feature type="region of interest" description="Disordered" evidence="1">
    <location>
        <begin position="393"/>
        <end position="437"/>
    </location>
</feature>
<dbReference type="InterPro" id="IPR009057">
    <property type="entry name" value="Homeodomain-like_sf"/>
</dbReference>